<dbReference type="OrthoDB" id="418169at2759"/>
<dbReference type="Gene3D" id="1.10.1040.10">
    <property type="entry name" value="N-(1-d-carboxylethyl)-l-norvaline Dehydrogenase, domain 2"/>
    <property type="match status" value="1"/>
</dbReference>
<gene>
    <name evidence="2" type="ORF">OTI717_LOCUS40712</name>
    <name evidence="1" type="ORF">RFH988_LOCUS38823</name>
</gene>
<dbReference type="EMBL" id="CAJOAX010034683">
    <property type="protein sequence ID" value="CAF4259572.1"/>
    <property type="molecule type" value="Genomic_DNA"/>
</dbReference>
<protein>
    <submittedName>
        <fullName evidence="2">Uncharacterized protein</fullName>
    </submittedName>
</protein>
<comment type="caution">
    <text evidence="2">The sequence shown here is derived from an EMBL/GenBank/DDBJ whole genome shotgun (WGS) entry which is preliminary data.</text>
</comment>
<accession>A0A820FCP8</accession>
<name>A0A820FCP8_9BILA</name>
<evidence type="ECO:0000313" key="3">
    <source>
        <dbReference type="Proteomes" id="UP000663823"/>
    </source>
</evidence>
<dbReference type="Proteomes" id="UP000663882">
    <property type="component" value="Unassembled WGS sequence"/>
</dbReference>
<proteinExistence type="predicted"/>
<sequence length="79" mass="9110">MDDSLQDTLAVELKLSELAAKTRPDVKEILSTNQIFDDLAKYPQFIEAVERVVQLLYEIGSKETLKRWVNEAPYQNIIN</sequence>
<dbReference type="AlphaFoldDB" id="A0A820FCP8"/>
<dbReference type="InterPro" id="IPR013328">
    <property type="entry name" value="6PGD_dom2"/>
</dbReference>
<evidence type="ECO:0000313" key="2">
    <source>
        <dbReference type="EMBL" id="CAF4259572.1"/>
    </source>
</evidence>
<dbReference type="Proteomes" id="UP000663823">
    <property type="component" value="Unassembled WGS sequence"/>
</dbReference>
<evidence type="ECO:0000313" key="1">
    <source>
        <dbReference type="EMBL" id="CAF1502917.1"/>
    </source>
</evidence>
<reference evidence="2" key="1">
    <citation type="submission" date="2021-02" db="EMBL/GenBank/DDBJ databases">
        <authorList>
            <person name="Nowell W R."/>
        </authorList>
    </citation>
    <scope>NUCLEOTIDE SEQUENCE</scope>
</reference>
<dbReference type="EMBL" id="CAJNOO010011387">
    <property type="protein sequence ID" value="CAF1502917.1"/>
    <property type="molecule type" value="Genomic_DNA"/>
</dbReference>
<organism evidence="2 3">
    <name type="scientific">Rotaria sordida</name>
    <dbReference type="NCBI Taxonomy" id="392033"/>
    <lineage>
        <taxon>Eukaryota</taxon>
        <taxon>Metazoa</taxon>
        <taxon>Spiralia</taxon>
        <taxon>Gnathifera</taxon>
        <taxon>Rotifera</taxon>
        <taxon>Eurotatoria</taxon>
        <taxon>Bdelloidea</taxon>
        <taxon>Philodinida</taxon>
        <taxon>Philodinidae</taxon>
        <taxon>Rotaria</taxon>
    </lineage>
</organism>